<dbReference type="Proteomes" id="UP001150603">
    <property type="component" value="Unassembled WGS sequence"/>
</dbReference>
<sequence>MDEQQAEDWARLMNANDGVFGSVPQALDGRARSTSGSHAMRSGDMSPSPVAPRLGIHSSNSTMGLTTVTQTNDWPMPDNWATRLANCNETTEPAKVDECLSDTLAFLDRIAGNNVEEDVDEALVKCARLLAHFSWNIRARTYKLLRRLSSPRLLVKNTEFFELCLMRSLTLDDTCHEEREQAIKFARWTMQAEEDLWLVTAPVTKTLLAIAEQADDKMRNACLQTLCEMLVVSPRHVWYANGIRTLAQAALDGP</sequence>
<organism evidence="1 2">
    <name type="scientific">Linderina macrospora</name>
    <dbReference type="NCBI Taxonomy" id="4868"/>
    <lineage>
        <taxon>Eukaryota</taxon>
        <taxon>Fungi</taxon>
        <taxon>Fungi incertae sedis</taxon>
        <taxon>Zoopagomycota</taxon>
        <taxon>Kickxellomycotina</taxon>
        <taxon>Kickxellomycetes</taxon>
        <taxon>Kickxellales</taxon>
        <taxon>Kickxellaceae</taxon>
        <taxon>Linderina</taxon>
    </lineage>
</organism>
<comment type="caution">
    <text evidence="1">The sequence shown here is derived from an EMBL/GenBank/DDBJ whole genome shotgun (WGS) entry which is preliminary data.</text>
</comment>
<accession>A0ACC1J926</accession>
<keyword evidence="2" id="KW-1185">Reference proteome</keyword>
<proteinExistence type="predicted"/>
<evidence type="ECO:0000313" key="1">
    <source>
        <dbReference type="EMBL" id="KAJ1942291.1"/>
    </source>
</evidence>
<feature type="non-terminal residue" evidence="1">
    <location>
        <position position="254"/>
    </location>
</feature>
<gene>
    <name evidence="1" type="ORF">FBU59_003242</name>
</gene>
<protein>
    <submittedName>
        <fullName evidence="1">Uncharacterized protein</fullName>
    </submittedName>
</protein>
<evidence type="ECO:0000313" key="2">
    <source>
        <dbReference type="Proteomes" id="UP001150603"/>
    </source>
</evidence>
<name>A0ACC1J926_9FUNG</name>
<dbReference type="EMBL" id="JANBPW010002008">
    <property type="protein sequence ID" value="KAJ1942291.1"/>
    <property type="molecule type" value="Genomic_DNA"/>
</dbReference>
<reference evidence="1" key="1">
    <citation type="submission" date="2022-07" db="EMBL/GenBank/DDBJ databases">
        <title>Phylogenomic reconstructions and comparative analyses of Kickxellomycotina fungi.</title>
        <authorList>
            <person name="Reynolds N.K."/>
            <person name="Stajich J.E."/>
            <person name="Barry K."/>
            <person name="Grigoriev I.V."/>
            <person name="Crous P."/>
            <person name="Smith M.E."/>
        </authorList>
    </citation>
    <scope>NUCLEOTIDE SEQUENCE</scope>
    <source>
        <strain evidence="1">NRRL 5244</strain>
    </source>
</reference>